<sequence>MGGDTVREFTVKTSQKEEFIDITSRVQECVAAERVSEGICCVFVPHTTCGLLVNEHFDPDVAIDVRLALDRLVPLSGSYLHAEGNSPAHIKASLVGTSHTFLISDGKMCLGRWQGIFLCEFDGPRERKVWVGVIQRRL</sequence>
<dbReference type="Gene3D" id="2.60.120.460">
    <property type="entry name" value="YjbQ-like"/>
    <property type="match status" value="1"/>
</dbReference>
<reference evidence="2" key="1">
    <citation type="submission" date="2020-10" db="EMBL/GenBank/DDBJ databases">
        <authorList>
            <person name="Kadnikov V."/>
            <person name="Beletsky A.V."/>
            <person name="Mardanov A.V."/>
            <person name="Karnachuk O.V."/>
            <person name="Ravin N.V."/>
        </authorList>
    </citation>
    <scope>NUCLEOTIDE SEQUENCE</scope>
    <source>
        <strain evidence="2">Bu02</strain>
    </source>
</reference>
<evidence type="ECO:0000313" key="2">
    <source>
        <dbReference type="EMBL" id="QUL99220.1"/>
    </source>
</evidence>
<proteinExistence type="inferred from homology"/>
<evidence type="ECO:0000256" key="1">
    <source>
        <dbReference type="ARBA" id="ARBA00005534"/>
    </source>
</evidence>
<accession>A0AAT9LE03</accession>
<comment type="similarity">
    <text evidence="1">Belongs to the UPF0047 family.</text>
</comment>
<name>A0AAT9LE03_9FIRM</name>
<dbReference type="InterPro" id="IPR001602">
    <property type="entry name" value="UPF0047_YjbQ-like"/>
</dbReference>
<dbReference type="PIRSF" id="PIRSF004681">
    <property type="entry name" value="UCP004681"/>
    <property type="match status" value="1"/>
</dbReference>
<dbReference type="Pfam" id="PF01894">
    <property type="entry name" value="YjbQ"/>
    <property type="match status" value="1"/>
</dbReference>
<protein>
    <submittedName>
        <fullName evidence="2">YjbQ family protein</fullName>
    </submittedName>
</protein>
<dbReference type="NCBIfam" id="TIGR00149">
    <property type="entry name" value="TIGR00149_YjbQ"/>
    <property type="match status" value="1"/>
</dbReference>
<organism evidence="2">
    <name type="scientific">Candidatus Fermentithermobacillus carboniphilus</name>
    <dbReference type="NCBI Taxonomy" id="3085328"/>
    <lineage>
        <taxon>Bacteria</taxon>
        <taxon>Bacillati</taxon>
        <taxon>Bacillota</taxon>
        <taxon>Candidatus Fermentithermobacillia</taxon>
        <taxon>Candidatus Fermentithermobacillales</taxon>
        <taxon>Candidatus Fermentithermobacillaceae</taxon>
        <taxon>Candidatus Fermentithermobacillus</taxon>
    </lineage>
</organism>
<dbReference type="PANTHER" id="PTHR30615:SF8">
    <property type="entry name" value="UPF0047 PROTEIN C4A8.02C"/>
    <property type="match status" value="1"/>
</dbReference>
<dbReference type="SUPFAM" id="SSF111038">
    <property type="entry name" value="YjbQ-like"/>
    <property type="match status" value="1"/>
</dbReference>
<dbReference type="KEGG" id="fcz:IMF26_03960"/>
<dbReference type="EMBL" id="CP062796">
    <property type="protein sequence ID" value="QUL99220.1"/>
    <property type="molecule type" value="Genomic_DNA"/>
</dbReference>
<dbReference type="InterPro" id="IPR035917">
    <property type="entry name" value="YjbQ-like_sf"/>
</dbReference>
<dbReference type="PANTHER" id="PTHR30615">
    <property type="entry name" value="UNCHARACTERIZED PROTEIN YJBQ-RELATED"/>
    <property type="match status" value="1"/>
</dbReference>
<gene>
    <name evidence="2" type="ORF">IMF26_03960</name>
</gene>
<dbReference type="AlphaFoldDB" id="A0AAT9LE03"/>
<reference evidence="2" key="2">
    <citation type="journal article" date="2023" name="Biology">
        <title>Prokaryotic Life Associated with Coal-Fire Gas Vents Revealed by Metagenomics.</title>
        <authorList>
            <person name="Kadnikov V.V."/>
            <person name="Mardanov A.V."/>
            <person name="Beletsky A.V."/>
            <person name="Karnachuk O.V."/>
            <person name="Ravin N.V."/>
        </authorList>
    </citation>
    <scope>NUCLEOTIDE SEQUENCE</scope>
    <source>
        <strain evidence="2">Bu02</strain>
    </source>
</reference>